<feature type="region of interest" description="Disordered" evidence="1">
    <location>
        <begin position="80"/>
        <end position="191"/>
    </location>
</feature>
<keyword evidence="3" id="KW-1185">Reference proteome</keyword>
<sequence length="369" mass="39514">MALPLSVRPSASRAFLISRLNCGAFASSSMRSVFLSLGSCKVSNLRQTSAFHVGKNSTSTRTQKSVSLSEVTLMKRCFCSSGSQQNPENNSTSTTYRTHYSSDNRQAQPSNQQGPSQHSQQTNPTLSAGSTPGASSPPRTSSAADVIDKHLGPSTLKLEKRDDRSPPPPPPPPRRNYGSQGSQEKKSGKDLVAESAACAVIEKYLGPWPGFPPRDPKIDEYLDSLPENAACAAIDKYFGPYKPLFVFKKNEQNANSPPPPSRPPRNRMTSRTRNRWNASQQGVSDQRPWTAPQQHATSNPGPVQSNRLSPNAPASPSQGASAYASPPQGAPFRAEADAVPPQQQAHGSAVAQSDESLPQGVNSNLPKGT</sequence>
<dbReference type="OrthoDB" id="1988371at2759"/>
<evidence type="ECO:0000256" key="1">
    <source>
        <dbReference type="SAM" id="MobiDB-lite"/>
    </source>
</evidence>
<feature type="compositionally biased region" description="Low complexity" evidence="1">
    <location>
        <begin position="91"/>
        <end position="101"/>
    </location>
</feature>
<evidence type="ECO:0000313" key="3">
    <source>
        <dbReference type="Proteomes" id="UP000825935"/>
    </source>
</evidence>
<feature type="compositionally biased region" description="Polar residues" evidence="1">
    <location>
        <begin position="80"/>
        <end position="90"/>
    </location>
</feature>
<evidence type="ECO:0000313" key="2">
    <source>
        <dbReference type="EMBL" id="KAH7421208.1"/>
    </source>
</evidence>
<proteinExistence type="predicted"/>
<dbReference type="AlphaFoldDB" id="A0A8T2TFF3"/>
<name>A0A8T2TFF3_CERRI</name>
<dbReference type="Proteomes" id="UP000825935">
    <property type="component" value="Chromosome 13"/>
</dbReference>
<dbReference type="EMBL" id="CM035418">
    <property type="protein sequence ID" value="KAH7421208.1"/>
    <property type="molecule type" value="Genomic_DNA"/>
</dbReference>
<reference evidence="2" key="1">
    <citation type="submission" date="2021-08" db="EMBL/GenBank/DDBJ databases">
        <title>WGS assembly of Ceratopteris richardii.</title>
        <authorList>
            <person name="Marchant D.B."/>
            <person name="Chen G."/>
            <person name="Jenkins J."/>
            <person name="Shu S."/>
            <person name="Leebens-Mack J."/>
            <person name="Grimwood J."/>
            <person name="Schmutz J."/>
            <person name="Soltis P."/>
            <person name="Soltis D."/>
            <person name="Chen Z.-H."/>
        </authorList>
    </citation>
    <scope>NUCLEOTIDE SEQUENCE</scope>
    <source>
        <strain evidence="2">Whitten #5841</strain>
        <tissue evidence="2">Leaf</tissue>
    </source>
</reference>
<accession>A0A8T2TFF3</accession>
<feature type="compositionally biased region" description="Polar residues" evidence="1">
    <location>
        <begin position="103"/>
        <end position="126"/>
    </location>
</feature>
<protein>
    <submittedName>
        <fullName evidence="2">Uncharacterized protein</fullName>
    </submittedName>
</protein>
<feature type="compositionally biased region" description="Basic residues" evidence="1">
    <location>
        <begin position="264"/>
        <end position="274"/>
    </location>
</feature>
<feature type="compositionally biased region" description="Low complexity" evidence="1">
    <location>
        <begin position="127"/>
        <end position="144"/>
    </location>
</feature>
<comment type="caution">
    <text evidence="2">The sequence shown here is derived from an EMBL/GenBank/DDBJ whole genome shotgun (WGS) entry which is preliminary data.</text>
</comment>
<feature type="compositionally biased region" description="Basic and acidic residues" evidence="1">
    <location>
        <begin position="146"/>
        <end position="165"/>
    </location>
</feature>
<feature type="compositionally biased region" description="Polar residues" evidence="1">
    <location>
        <begin position="341"/>
        <end position="369"/>
    </location>
</feature>
<feature type="compositionally biased region" description="Polar residues" evidence="1">
    <location>
        <begin position="291"/>
        <end position="320"/>
    </location>
</feature>
<feature type="region of interest" description="Disordered" evidence="1">
    <location>
        <begin position="249"/>
        <end position="369"/>
    </location>
</feature>
<organism evidence="2 3">
    <name type="scientific">Ceratopteris richardii</name>
    <name type="common">Triangle waterfern</name>
    <dbReference type="NCBI Taxonomy" id="49495"/>
    <lineage>
        <taxon>Eukaryota</taxon>
        <taxon>Viridiplantae</taxon>
        <taxon>Streptophyta</taxon>
        <taxon>Embryophyta</taxon>
        <taxon>Tracheophyta</taxon>
        <taxon>Polypodiopsida</taxon>
        <taxon>Polypodiidae</taxon>
        <taxon>Polypodiales</taxon>
        <taxon>Pteridineae</taxon>
        <taxon>Pteridaceae</taxon>
        <taxon>Parkerioideae</taxon>
        <taxon>Ceratopteris</taxon>
    </lineage>
</organism>
<gene>
    <name evidence="2" type="ORF">KP509_13G045700</name>
</gene>